<name>A0A5N6Z872_9EURO</name>
<dbReference type="AlphaFoldDB" id="A0A5N6Z872"/>
<feature type="transmembrane region" description="Helical" evidence="1">
    <location>
        <begin position="7"/>
        <end position="29"/>
    </location>
</feature>
<proteinExistence type="predicted"/>
<dbReference type="EMBL" id="ML739114">
    <property type="protein sequence ID" value="KAE8352899.1"/>
    <property type="molecule type" value="Genomic_DNA"/>
</dbReference>
<keyword evidence="3" id="KW-1185">Reference proteome</keyword>
<protein>
    <submittedName>
        <fullName evidence="2">Uncharacterized protein</fullName>
    </submittedName>
</protein>
<keyword evidence="1" id="KW-0472">Membrane</keyword>
<dbReference type="Proteomes" id="UP000327118">
    <property type="component" value="Unassembled WGS sequence"/>
</dbReference>
<evidence type="ECO:0000313" key="3">
    <source>
        <dbReference type="Proteomes" id="UP000327118"/>
    </source>
</evidence>
<evidence type="ECO:0000256" key="1">
    <source>
        <dbReference type="SAM" id="Phobius"/>
    </source>
</evidence>
<accession>A0A5N6Z872</accession>
<organism evidence="2 3">
    <name type="scientific">Aspergillus coremiiformis</name>
    <dbReference type="NCBI Taxonomy" id="138285"/>
    <lineage>
        <taxon>Eukaryota</taxon>
        <taxon>Fungi</taxon>
        <taxon>Dikarya</taxon>
        <taxon>Ascomycota</taxon>
        <taxon>Pezizomycotina</taxon>
        <taxon>Eurotiomycetes</taxon>
        <taxon>Eurotiomycetidae</taxon>
        <taxon>Eurotiales</taxon>
        <taxon>Aspergillaceae</taxon>
        <taxon>Aspergillus</taxon>
        <taxon>Aspergillus subgen. Circumdati</taxon>
    </lineage>
</organism>
<keyword evidence="1" id="KW-1133">Transmembrane helix</keyword>
<sequence length="63" mass="7316">MKCGFRFTLNIIAIITISLSHSCIFLYIYCTYNIPKDQGSCMCVNYTEVIKVIQFQSPWMNIP</sequence>
<keyword evidence="1" id="KW-0812">Transmembrane</keyword>
<reference evidence="3" key="1">
    <citation type="submission" date="2019-04" db="EMBL/GenBank/DDBJ databases">
        <title>Friends and foes A comparative genomics studyof 23 Aspergillus species from section Flavi.</title>
        <authorList>
            <consortium name="DOE Joint Genome Institute"/>
            <person name="Kjaerbolling I."/>
            <person name="Vesth T."/>
            <person name="Frisvad J.C."/>
            <person name="Nybo J.L."/>
            <person name="Theobald S."/>
            <person name="Kildgaard S."/>
            <person name="Isbrandt T."/>
            <person name="Kuo A."/>
            <person name="Sato A."/>
            <person name="Lyhne E.K."/>
            <person name="Kogle M.E."/>
            <person name="Wiebenga A."/>
            <person name="Kun R.S."/>
            <person name="Lubbers R.J."/>
            <person name="Makela M.R."/>
            <person name="Barry K."/>
            <person name="Chovatia M."/>
            <person name="Clum A."/>
            <person name="Daum C."/>
            <person name="Haridas S."/>
            <person name="He G."/>
            <person name="LaButti K."/>
            <person name="Lipzen A."/>
            <person name="Mondo S."/>
            <person name="Riley R."/>
            <person name="Salamov A."/>
            <person name="Simmons B.A."/>
            <person name="Magnuson J.K."/>
            <person name="Henrissat B."/>
            <person name="Mortensen U.H."/>
            <person name="Larsen T.O."/>
            <person name="Devries R.P."/>
            <person name="Grigoriev I.V."/>
            <person name="Machida M."/>
            <person name="Baker S.E."/>
            <person name="Andersen M.R."/>
        </authorList>
    </citation>
    <scope>NUCLEOTIDE SEQUENCE [LARGE SCALE GENOMIC DNA]</scope>
    <source>
        <strain evidence="3">CBS 553.77</strain>
    </source>
</reference>
<evidence type="ECO:0000313" key="2">
    <source>
        <dbReference type="EMBL" id="KAE8352899.1"/>
    </source>
</evidence>
<gene>
    <name evidence="2" type="ORF">BDV28DRAFT_134229</name>
</gene>